<dbReference type="Gene3D" id="3.30.200.20">
    <property type="entry name" value="Phosphorylase Kinase, domain 1"/>
    <property type="match status" value="1"/>
</dbReference>
<feature type="domain" description="Protein kinase" evidence="7">
    <location>
        <begin position="15"/>
        <end position="271"/>
    </location>
</feature>
<keyword evidence="2 5" id="KW-0547">Nucleotide-binding</keyword>
<dbReference type="PROSITE" id="PS00107">
    <property type="entry name" value="PROTEIN_KINASE_ATP"/>
    <property type="match status" value="1"/>
</dbReference>
<evidence type="ECO:0000256" key="6">
    <source>
        <dbReference type="SAM" id="MobiDB-lite"/>
    </source>
</evidence>
<dbReference type="InterPro" id="IPR017441">
    <property type="entry name" value="Protein_kinase_ATP_BS"/>
</dbReference>
<dbReference type="InterPro" id="IPR011009">
    <property type="entry name" value="Kinase-like_dom_sf"/>
</dbReference>
<dbReference type="SUPFAM" id="SSF50998">
    <property type="entry name" value="Quinoprotein alcohol dehydrogenase-like"/>
    <property type="match status" value="1"/>
</dbReference>
<gene>
    <name evidence="8" type="ORF">AOB60_21585</name>
</gene>
<dbReference type="PROSITE" id="PS50011">
    <property type="entry name" value="PROTEIN_KINASE_DOM"/>
    <property type="match status" value="1"/>
</dbReference>
<reference evidence="9" key="1">
    <citation type="submission" date="2015-09" db="EMBL/GenBank/DDBJ databases">
        <authorList>
            <person name="Graham D.E."/>
            <person name="Mahan K.M."/>
            <person name="Klingeman D.M."/>
            <person name="Fida T."/>
            <person name="Giannone R.J."/>
            <person name="Hettich R.L."/>
            <person name="Parry R.J."/>
            <person name="Spain J.C."/>
        </authorList>
    </citation>
    <scope>NUCLEOTIDE SEQUENCE [LARGE SCALE GENOMIC DNA]</scope>
    <source>
        <strain evidence="9">JCM 4701</strain>
    </source>
</reference>
<evidence type="ECO:0000313" key="8">
    <source>
        <dbReference type="EMBL" id="PNE37022.1"/>
    </source>
</evidence>
<evidence type="ECO:0000256" key="5">
    <source>
        <dbReference type="PROSITE-ProRule" id="PRU10141"/>
    </source>
</evidence>
<feature type="region of interest" description="Disordered" evidence="6">
    <location>
        <begin position="285"/>
        <end position="312"/>
    </location>
</feature>
<keyword evidence="4 5" id="KW-0067">ATP-binding</keyword>
<organism evidence="8 9">
    <name type="scientific">Streptomyces noursei</name>
    <name type="common">Streptomyces albulus</name>
    <dbReference type="NCBI Taxonomy" id="1971"/>
    <lineage>
        <taxon>Bacteria</taxon>
        <taxon>Bacillati</taxon>
        <taxon>Actinomycetota</taxon>
        <taxon>Actinomycetes</taxon>
        <taxon>Kitasatosporales</taxon>
        <taxon>Streptomycetaceae</taxon>
        <taxon>Streptomyces</taxon>
    </lineage>
</organism>
<dbReference type="EMBL" id="LJSN01000003">
    <property type="protein sequence ID" value="PNE37022.1"/>
    <property type="molecule type" value="Genomic_DNA"/>
</dbReference>
<evidence type="ECO:0000259" key="7">
    <source>
        <dbReference type="PROSITE" id="PS50011"/>
    </source>
</evidence>
<evidence type="ECO:0000256" key="1">
    <source>
        <dbReference type="ARBA" id="ARBA00022679"/>
    </source>
</evidence>
<dbReference type="InterPro" id="IPR002372">
    <property type="entry name" value="PQQ_rpt_dom"/>
</dbReference>
<sequence>MKPLGQGDPLRLGPYRLHGVLGEGGMGKVYFGADAAGRPAAVKVLLPELAHDGHLADRFLREARTAQAVTSEGVARVLAAELEGGRPWIATEFLAGPTLDDAVERFGPLDDAAVRELARSLARTLQDVHATGLVHRDVKPPNVVLTSRGPRLIDFGIARPEHGLTLTRTGQIPVTPGYGAPEQVLGRRVGPAADVFSLGAVLAFAAGGRPVYTGAEITAVLYEVVHGEPDLEAVPEGLRYLVMPCFAKDPAARPLPSQVADAAAAPRQPERLWKAGRLGEEIRQRESAARRLTARPTGPSAAPGDGTAGGNPRLTRRRLLLAAGGGALVAAGGGGTAWWLSRGDAPSDPFDIPPPAKVQAAQLGSAEGSPTPLWGPVENVADAGSPAPLPIRDVVVFAASGGGIAARRVIDGRERWRVGDAKAEAGYLSIGDRLVATADGEGTLRTWVAATGSPRWTVDAQVGALLAADAHAVYLLTSDGRLRCVGTDGKVRWTQQPPLALSGGHPVAALGASHLVLCTETGDMAAVRAQDGSRAWVRKGQAEGPLRPAVDGGIAYLGGRTLTALRITDGHELWSQDPTRPPRRGTYGWGPPTVAGGVVYALDCDALRSQHSDGSQAADPVMIAGVTPPWRPPVVQGNGVWIVESEDTGVTGLPRSGGNQRQTYALTGGQSRSIAASGNRLFVLNRTSLLALPVY</sequence>
<name>A0A2N8P7M1_STRNR</name>
<dbReference type="GO" id="GO:0005524">
    <property type="term" value="F:ATP binding"/>
    <property type="evidence" value="ECO:0007669"/>
    <property type="project" value="UniProtKB-UniRule"/>
</dbReference>
<dbReference type="Gene3D" id="2.130.10.10">
    <property type="entry name" value="YVTN repeat-like/Quinoprotein amine dehydrogenase"/>
    <property type="match status" value="1"/>
</dbReference>
<dbReference type="CDD" id="cd14014">
    <property type="entry name" value="STKc_PknB_like"/>
    <property type="match status" value="1"/>
</dbReference>
<evidence type="ECO:0000256" key="4">
    <source>
        <dbReference type="ARBA" id="ARBA00022840"/>
    </source>
</evidence>
<keyword evidence="3" id="KW-0418">Kinase</keyword>
<dbReference type="RefSeq" id="WP_102924750.1">
    <property type="nucleotide sequence ID" value="NZ_LJSN01000003.1"/>
</dbReference>
<dbReference type="PROSITE" id="PS00108">
    <property type="entry name" value="PROTEIN_KINASE_ST"/>
    <property type="match status" value="1"/>
</dbReference>
<dbReference type="Proteomes" id="UP000236047">
    <property type="component" value="Unassembled WGS sequence"/>
</dbReference>
<dbReference type="Pfam" id="PF00069">
    <property type="entry name" value="Pkinase"/>
    <property type="match status" value="1"/>
</dbReference>
<comment type="caution">
    <text evidence="8">The sequence shown here is derived from an EMBL/GenBank/DDBJ whole genome shotgun (WGS) entry which is preliminary data.</text>
</comment>
<dbReference type="PANTHER" id="PTHR43289:SF34">
    <property type="entry name" value="SERINE_THREONINE-PROTEIN KINASE YBDM-RELATED"/>
    <property type="match status" value="1"/>
</dbReference>
<evidence type="ECO:0000313" key="9">
    <source>
        <dbReference type="Proteomes" id="UP000236047"/>
    </source>
</evidence>
<dbReference type="InterPro" id="IPR000719">
    <property type="entry name" value="Prot_kinase_dom"/>
</dbReference>
<dbReference type="Gene3D" id="1.10.510.10">
    <property type="entry name" value="Transferase(Phosphotransferase) domain 1"/>
    <property type="match status" value="1"/>
</dbReference>
<dbReference type="SUPFAM" id="SSF56112">
    <property type="entry name" value="Protein kinase-like (PK-like)"/>
    <property type="match status" value="1"/>
</dbReference>
<evidence type="ECO:0000256" key="3">
    <source>
        <dbReference type="ARBA" id="ARBA00022777"/>
    </source>
</evidence>
<evidence type="ECO:0000256" key="2">
    <source>
        <dbReference type="ARBA" id="ARBA00022741"/>
    </source>
</evidence>
<dbReference type="Gene3D" id="2.40.128.630">
    <property type="match status" value="1"/>
</dbReference>
<keyword evidence="1" id="KW-0808">Transferase</keyword>
<dbReference type="AlphaFoldDB" id="A0A2N8P7M1"/>
<proteinExistence type="predicted"/>
<keyword evidence="9" id="KW-1185">Reference proteome</keyword>
<dbReference type="PANTHER" id="PTHR43289">
    <property type="entry name" value="MITOGEN-ACTIVATED PROTEIN KINASE KINASE KINASE 20-RELATED"/>
    <property type="match status" value="1"/>
</dbReference>
<dbReference type="InterPro" id="IPR015943">
    <property type="entry name" value="WD40/YVTN_repeat-like_dom_sf"/>
</dbReference>
<dbReference type="InterPro" id="IPR011047">
    <property type="entry name" value="Quinoprotein_ADH-like_sf"/>
</dbReference>
<dbReference type="Pfam" id="PF13360">
    <property type="entry name" value="PQQ_2"/>
    <property type="match status" value="1"/>
</dbReference>
<dbReference type="SMART" id="SM00220">
    <property type="entry name" value="S_TKc"/>
    <property type="match status" value="1"/>
</dbReference>
<dbReference type="InterPro" id="IPR008271">
    <property type="entry name" value="Ser/Thr_kinase_AS"/>
</dbReference>
<accession>A0A2N8P7M1</accession>
<protein>
    <recommendedName>
        <fullName evidence="7">Protein kinase domain-containing protein</fullName>
    </recommendedName>
</protein>
<feature type="binding site" evidence="5">
    <location>
        <position position="43"/>
    </location>
    <ligand>
        <name>ATP</name>
        <dbReference type="ChEBI" id="CHEBI:30616"/>
    </ligand>
</feature>
<dbReference type="GO" id="GO:0004674">
    <property type="term" value="F:protein serine/threonine kinase activity"/>
    <property type="evidence" value="ECO:0007669"/>
    <property type="project" value="TreeGrafter"/>
</dbReference>